<dbReference type="Gene3D" id="2.60.40.10">
    <property type="entry name" value="Immunoglobulins"/>
    <property type="match status" value="1"/>
</dbReference>
<dbReference type="GO" id="GO:0004252">
    <property type="term" value="F:serine-type endopeptidase activity"/>
    <property type="evidence" value="ECO:0007669"/>
    <property type="project" value="InterPro"/>
</dbReference>
<dbReference type="InterPro" id="IPR023828">
    <property type="entry name" value="Peptidase_S8_Ser-AS"/>
</dbReference>
<reference evidence="7 8" key="1">
    <citation type="submission" date="2020-08" db="EMBL/GenBank/DDBJ databases">
        <title>Pseudomonas sp. nov.</title>
        <authorList>
            <person name="Gieschler S."/>
            <person name="Fiedler G."/>
            <person name="Brinks E."/>
            <person name="Boehnlein C."/>
            <person name="Franz C.M.A.P."/>
            <person name="Kabisch J."/>
        </authorList>
    </citation>
    <scope>NUCLEOTIDE SEQUENCE [LARGE SCALE GENOMIC DNA]</scope>
    <source>
        <strain evidence="7 8">MBT-1</strain>
    </source>
</reference>
<comment type="caution">
    <text evidence="7">The sequence shown here is derived from an EMBL/GenBank/DDBJ whole genome shotgun (WGS) entry which is preliminary data.</text>
</comment>
<dbReference type="CDD" id="cd00146">
    <property type="entry name" value="PKD"/>
    <property type="match status" value="1"/>
</dbReference>
<dbReference type="PROSITE" id="PS51892">
    <property type="entry name" value="SUBTILASE"/>
    <property type="match status" value="1"/>
</dbReference>
<keyword evidence="1" id="KW-0645">Protease</keyword>
<dbReference type="GO" id="GO:0006508">
    <property type="term" value="P:proteolysis"/>
    <property type="evidence" value="ECO:0007669"/>
    <property type="project" value="UniProtKB-KW"/>
</dbReference>
<dbReference type="CDD" id="cd12215">
    <property type="entry name" value="ChiC_BD"/>
    <property type="match status" value="1"/>
</dbReference>
<comment type="caution">
    <text evidence="4">Lacks conserved residue(s) required for the propagation of feature annotation.</text>
</comment>
<evidence type="ECO:0000313" key="7">
    <source>
        <dbReference type="EMBL" id="MBC2689114.1"/>
    </source>
</evidence>
<keyword evidence="3" id="KW-0720">Serine protease</keyword>
<organism evidence="7 8">
    <name type="scientific">Pseudomonas kielensis</name>
    <dbReference type="NCBI Taxonomy" id="2762577"/>
    <lineage>
        <taxon>Bacteria</taxon>
        <taxon>Pseudomonadati</taxon>
        <taxon>Pseudomonadota</taxon>
        <taxon>Gammaproteobacteria</taxon>
        <taxon>Pseudomonadales</taxon>
        <taxon>Pseudomonadaceae</taxon>
        <taxon>Pseudomonas</taxon>
    </lineage>
</organism>
<dbReference type="Pfam" id="PF00082">
    <property type="entry name" value="Peptidase_S8"/>
    <property type="match status" value="1"/>
</dbReference>
<protein>
    <submittedName>
        <fullName evidence="7">S8 family serine peptidase</fullName>
    </submittedName>
</protein>
<comment type="similarity">
    <text evidence="4">Belongs to the peptidase S8 family.</text>
</comment>
<dbReference type="InterPro" id="IPR035986">
    <property type="entry name" value="PKD_dom_sf"/>
</dbReference>
<evidence type="ECO:0000256" key="3">
    <source>
        <dbReference type="ARBA" id="ARBA00022825"/>
    </source>
</evidence>
<dbReference type="Proteomes" id="UP000526003">
    <property type="component" value="Unassembled WGS sequence"/>
</dbReference>
<dbReference type="Gene3D" id="3.40.50.200">
    <property type="entry name" value="Peptidase S8/S53 domain"/>
    <property type="match status" value="1"/>
</dbReference>
<dbReference type="RefSeq" id="WP_185818065.1">
    <property type="nucleotide sequence ID" value="NZ_JACMYG010000003.1"/>
</dbReference>
<feature type="domain" description="Peptidase S8/S53" evidence="5">
    <location>
        <begin position="190"/>
        <end position="407"/>
    </location>
</feature>
<keyword evidence="2" id="KW-0378">Hydrolase</keyword>
<accession>A0A7X1GB13</accession>
<gene>
    <name evidence="7" type="ORF">H7995_04805</name>
</gene>
<dbReference type="InterPro" id="IPR036852">
    <property type="entry name" value="Peptidase_S8/S53_dom_sf"/>
</dbReference>
<keyword evidence="8" id="KW-1185">Reference proteome</keyword>
<dbReference type="SUPFAM" id="SSF49299">
    <property type="entry name" value="PKD domain"/>
    <property type="match status" value="1"/>
</dbReference>
<evidence type="ECO:0000259" key="5">
    <source>
        <dbReference type="Pfam" id="PF00082"/>
    </source>
</evidence>
<dbReference type="PROSITE" id="PS00138">
    <property type="entry name" value="SUBTILASE_SER"/>
    <property type="match status" value="1"/>
</dbReference>
<feature type="domain" description="PKD" evidence="6">
    <location>
        <begin position="628"/>
        <end position="694"/>
    </location>
</feature>
<dbReference type="SUPFAM" id="SSF52743">
    <property type="entry name" value="Subtilisin-like"/>
    <property type="match status" value="1"/>
</dbReference>
<name>A0A7X1GB13_9PSED</name>
<dbReference type="Gene3D" id="2.10.10.20">
    <property type="entry name" value="Carbohydrate-binding module superfamily 5/12"/>
    <property type="match status" value="1"/>
</dbReference>
<dbReference type="EMBL" id="JACMYG010000003">
    <property type="protein sequence ID" value="MBC2689114.1"/>
    <property type="molecule type" value="Genomic_DNA"/>
</dbReference>
<evidence type="ECO:0000256" key="4">
    <source>
        <dbReference type="PROSITE-ProRule" id="PRU01240"/>
    </source>
</evidence>
<dbReference type="Pfam" id="PF00801">
    <property type="entry name" value="PKD"/>
    <property type="match status" value="1"/>
</dbReference>
<dbReference type="InterPro" id="IPR000601">
    <property type="entry name" value="PKD_dom"/>
</dbReference>
<dbReference type="AlphaFoldDB" id="A0A7X1GB13"/>
<dbReference type="InterPro" id="IPR013783">
    <property type="entry name" value="Ig-like_fold"/>
</dbReference>
<evidence type="ECO:0000256" key="1">
    <source>
        <dbReference type="ARBA" id="ARBA00022670"/>
    </source>
</evidence>
<evidence type="ECO:0000313" key="8">
    <source>
        <dbReference type="Proteomes" id="UP000526003"/>
    </source>
</evidence>
<evidence type="ECO:0000256" key="2">
    <source>
        <dbReference type="ARBA" id="ARBA00022801"/>
    </source>
</evidence>
<evidence type="ECO:0000259" key="6">
    <source>
        <dbReference type="Pfam" id="PF00801"/>
    </source>
</evidence>
<sequence>MPTKELILLVRPEAIVSHTANNTSNSLAPLTEIQRLAPNLTPLVPPSRTRTVESLQALQRHRLDRYFVIDVGAMSQQQVKQLTLQLRQLPSVESVEPGPRVDGMRADTAEPIRRINPQIPDYTPRQHYLQGRQAASPYAIGGVNAVEAWKVPGGKGQGIRVISSEVTHWSYEHIDLPPPYTELTAGAVADYHATASVGVIASRENGFGTTGIVPLAQVGYLQWSDARLVQMAERLEAGDVIQLGVQYNYTPFPDVGCTTNCMMPLEYNRLVRDTITYLTEEKGIHVVLAASNGNINLDHPYFSGYFDPDQFDSGSIYAGAVNPDSGLRSYFSQYGRRVDVFSWGAKVTTTTHSATNPTTGYTHTYSGTSSSNPIITGVVAALQGVARAKGLGNLPPKKLRAYLVATGYPQANGNRTEIGVQPDLDAAIQKMLADNANLPPTGRLALPEEVQSAQTFTAHIHAESPSNRPLTYRWNAAGFKPDTGNEATLILQAPTVAADTRMSISVEVSDGTQSITLTDSLTLKAASISATLITPATAVSGDLVPVRVEARSATGKPLSYAWSASTSLQGSPGNAASGHFIAAPVQSEVLATVFVTVQDGTHTLRTPTNVIKIRPRQDGTRPVPVITGPGTIEAGKPLLLSATASTGSNLRFSWFAQGFTPETSTRPTQTFVAPDTAGQYSVRVTAVDDANQAEVADHPVTVTAPPDPGQCADTAPWDATRLYQTYGEPVSYNGKLYKQNFYNINEQPDINSADFGKPWLTGVDCP</sequence>
<proteinExistence type="inferred from homology"/>
<dbReference type="InterPro" id="IPR000209">
    <property type="entry name" value="Peptidase_S8/S53_dom"/>
</dbReference>